<dbReference type="InterPro" id="IPR046342">
    <property type="entry name" value="CBS_dom_sf"/>
</dbReference>
<keyword evidence="3" id="KW-0238">DNA-binding</keyword>
<dbReference type="Pfam" id="PF08279">
    <property type="entry name" value="HTH_11"/>
    <property type="match status" value="1"/>
</dbReference>
<dbReference type="GO" id="GO:0003700">
    <property type="term" value="F:DNA-binding transcription factor activity"/>
    <property type="evidence" value="ECO:0007669"/>
    <property type="project" value="InterPro"/>
</dbReference>
<keyword evidence="1" id="KW-0805">Transcription regulation</keyword>
<proteinExistence type="predicted"/>
<dbReference type="GeneID" id="64055101"/>
<organism evidence="5 6">
    <name type="scientific">Tetragenococcus halophilus subsp. halophilus</name>
    <dbReference type="NCBI Taxonomy" id="1513897"/>
    <lineage>
        <taxon>Bacteria</taxon>
        <taxon>Bacillati</taxon>
        <taxon>Bacillota</taxon>
        <taxon>Bacilli</taxon>
        <taxon>Lactobacillales</taxon>
        <taxon>Enterococcaceae</taxon>
        <taxon>Tetragenococcus</taxon>
    </lineage>
</organism>
<comment type="caution">
    <text evidence="5">The sequence shown here is derived from an EMBL/GenBank/DDBJ whole genome shotgun (WGS) entry which is preliminary data.</text>
</comment>
<dbReference type="EMBL" id="BDEC01000183">
    <property type="protein sequence ID" value="GBD69302.1"/>
    <property type="molecule type" value="Genomic_DNA"/>
</dbReference>
<keyword evidence="2" id="KW-0129">CBS domain</keyword>
<accession>A0A2H6D249</accession>
<dbReference type="InterPro" id="IPR018356">
    <property type="entry name" value="Tscrpt_reg_HTH_DeoR_CS"/>
</dbReference>
<dbReference type="PROSITE" id="PS00894">
    <property type="entry name" value="HTH_DEOR_1"/>
    <property type="match status" value="1"/>
</dbReference>
<dbReference type="Gene3D" id="3.10.580.10">
    <property type="entry name" value="CBS-domain"/>
    <property type="match status" value="1"/>
</dbReference>
<evidence type="ECO:0000313" key="6">
    <source>
        <dbReference type="Proteomes" id="UP000236214"/>
    </source>
</evidence>
<evidence type="ECO:0000256" key="4">
    <source>
        <dbReference type="ARBA" id="ARBA00023163"/>
    </source>
</evidence>
<name>A0A2H6D249_TETHA</name>
<dbReference type="InterPro" id="IPR000644">
    <property type="entry name" value="CBS_dom"/>
</dbReference>
<sequence>MEFSARQKLIIDIVKENEPITGDNIAAKLNLTKPTLRNDLSLLTMTGVLDARPKVGYIYSGQTIEPLLFEKLYTKKVDDIMIPAVFIKQDTSLKEAITDLFMYDVGSLYVVNEGKRLVGLLSRKDLLRSVLTNSEESIPVAVVMSRMPNIVTITPDKTILSAGSKLMQQQIDSLPVVEKGTNDKIIGKITKTRIMNHFIEEGIKVKAHNE</sequence>
<evidence type="ECO:0000313" key="5">
    <source>
        <dbReference type="EMBL" id="GBD69302.1"/>
    </source>
</evidence>
<dbReference type="AlphaFoldDB" id="A0A2H6D249"/>
<keyword evidence="4" id="KW-0804">Transcription</keyword>
<evidence type="ECO:0000256" key="1">
    <source>
        <dbReference type="ARBA" id="ARBA00023015"/>
    </source>
</evidence>
<dbReference type="InterPro" id="IPR013196">
    <property type="entry name" value="HTH_11"/>
</dbReference>
<gene>
    <name evidence="5" type="primary">ccpN</name>
    <name evidence="5" type="ORF">TEHN7118_2108</name>
</gene>
<protein>
    <submittedName>
        <fullName evidence="5">Transcriptional regulator CcpN</fullName>
    </submittedName>
</protein>
<dbReference type="PIRSF" id="PIRSF026546">
    <property type="entry name" value="UCP026546_CBS_YqzB"/>
    <property type="match status" value="1"/>
</dbReference>
<dbReference type="Gene3D" id="1.10.10.10">
    <property type="entry name" value="Winged helix-like DNA-binding domain superfamily/Winged helix DNA-binding domain"/>
    <property type="match status" value="1"/>
</dbReference>
<dbReference type="InterPro" id="IPR051257">
    <property type="entry name" value="Diverse_CBS-Domain"/>
</dbReference>
<reference evidence="5 6" key="1">
    <citation type="submission" date="2016-05" db="EMBL/GenBank/DDBJ databases">
        <title>Whole genome sequencing of Tetragenococcus halophilus subsp. halophilus NISL 7118.</title>
        <authorList>
            <person name="Shiwa Y."/>
            <person name="Nishimura I."/>
            <person name="Yoshikawa H."/>
            <person name="Koyama Y."/>
            <person name="Oguma T."/>
        </authorList>
    </citation>
    <scope>NUCLEOTIDE SEQUENCE [LARGE SCALE GENOMIC DNA]</scope>
    <source>
        <strain evidence="5 6">NISL 7118</strain>
    </source>
</reference>
<dbReference type="SUPFAM" id="SSF46785">
    <property type="entry name" value="Winged helix' DNA-binding domain"/>
    <property type="match status" value="1"/>
</dbReference>
<dbReference type="SMART" id="SM00116">
    <property type="entry name" value="CBS"/>
    <property type="match status" value="2"/>
</dbReference>
<dbReference type="PROSITE" id="PS51371">
    <property type="entry name" value="CBS"/>
    <property type="match status" value="2"/>
</dbReference>
<dbReference type="InterPro" id="IPR036390">
    <property type="entry name" value="WH_DNA-bd_sf"/>
</dbReference>
<keyword evidence="6" id="KW-1185">Reference proteome</keyword>
<dbReference type="CDD" id="cd04617">
    <property type="entry name" value="CBS_pair_CcpN"/>
    <property type="match status" value="1"/>
</dbReference>
<dbReference type="PANTHER" id="PTHR43080:SF2">
    <property type="entry name" value="CBS DOMAIN-CONTAINING PROTEIN"/>
    <property type="match status" value="1"/>
</dbReference>
<dbReference type="GO" id="GO:0003677">
    <property type="term" value="F:DNA binding"/>
    <property type="evidence" value="ECO:0007669"/>
    <property type="project" value="UniProtKB-KW"/>
</dbReference>
<dbReference type="Proteomes" id="UP000236214">
    <property type="component" value="Unassembled WGS sequence"/>
</dbReference>
<evidence type="ECO:0000256" key="3">
    <source>
        <dbReference type="ARBA" id="ARBA00023125"/>
    </source>
</evidence>
<dbReference type="RefSeq" id="WP_014125778.1">
    <property type="nucleotide sequence ID" value="NZ_BAABQP010000030.1"/>
</dbReference>
<dbReference type="InterPro" id="IPR036388">
    <property type="entry name" value="WH-like_DNA-bd_sf"/>
</dbReference>
<dbReference type="InterPro" id="IPR016842">
    <property type="entry name" value="UCP026546_HTH-CBS"/>
</dbReference>
<evidence type="ECO:0000256" key="2">
    <source>
        <dbReference type="ARBA" id="ARBA00023122"/>
    </source>
</evidence>
<dbReference type="SUPFAM" id="SSF54631">
    <property type="entry name" value="CBS-domain pair"/>
    <property type="match status" value="1"/>
</dbReference>
<dbReference type="Pfam" id="PF00571">
    <property type="entry name" value="CBS"/>
    <property type="match status" value="2"/>
</dbReference>
<dbReference type="PANTHER" id="PTHR43080">
    <property type="entry name" value="CBS DOMAIN-CONTAINING PROTEIN CBSX3, MITOCHONDRIAL"/>
    <property type="match status" value="1"/>
</dbReference>